<accession>E1JT04</accession>
<name>E1JT04_SOLFR</name>
<comment type="caution">
    <text evidence="1">The sequence shown here is derived from an EMBL/GenBank/DDBJ whole genome shotgun (WGS) entry which is preliminary data.</text>
</comment>
<evidence type="ECO:0000313" key="1">
    <source>
        <dbReference type="EMBL" id="EFL52637.1"/>
    </source>
</evidence>
<dbReference type="InterPro" id="IPR007922">
    <property type="entry name" value="DciA-like"/>
</dbReference>
<reference evidence="1 2" key="1">
    <citation type="submission" date="2010-08" db="EMBL/GenBank/DDBJ databases">
        <title>The draft genome of Desulfovibrio fructosovorans JJ.</title>
        <authorList>
            <consortium name="US DOE Joint Genome Institute (JGI-PGF)"/>
            <person name="Lucas S."/>
            <person name="Copeland A."/>
            <person name="Lapidus A."/>
            <person name="Cheng J.-F."/>
            <person name="Bruce D."/>
            <person name="Goodwin L."/>
            <person name="Pitluck S."/>
            <person name="Land M.L."/>
            <person name="Hauser L."/>
            <person name="Chang Y.-J."/>
            <person name="Jeffries C."/>
            <person name="Wall J.D."/>
            <person name="Stahl D.A."/>
            <person name="Arkin A.P."/>
            <person name="Dehal P."/>
            <person name="Stolyar S.M."/>
            <person name="Hazen T.C."/>
            <person name="Woyke T.J."/>
        </authorList>
    </citation>
    <scope>NUCLEOTIDE SEQUENCE [LARGE SCALE GENOMIC DNA]</scope>
    <source>
        <strain evidence="1 2">JJ</strain>
    </source>
</reference>
<dbReference type="Pfam" id="PF05258">
    <property type="entry name" value="DciA"/>
    <property type="match status" value="1"/>
</dbReference>
<keyword evidence="2" id="KW-1185">Reference proteome</keyword>
<organism evidence="1 2">
    <name type="scientific">Solidesulfovibrio fructosivorans JJ]</name>
    <dbReference type="NCBI Taxonomy" id="596151"/>
    <lineage>
        <taxon>Bacteria</taxon>
        <taxon>Pseudomonadati</taxon>
        <taxon>Thermodesulfobacteriota</taxon>
        <taxon>Desulfovibrionia</taxon>
        <taxon>Desulfovibrionales</taxon>
        <taxon>Desulfovibrionaceae</taxon>
        <taxon>Solidesulfovibrio</taxon>
    </lineage>
</organism>
<proteinExistence type="predicted"/>
<dbReference type="RefSeq" id="WP_005991219.1">
    <property type="nucleotide sequence ID" value="NZ_AECZ01000003.1"/>
</dbReference>
<dbReference type="eggNOG" id="COG5512">
    <property type="taxonomic scope" value="Bacteria"/>
</dbReference>
<evidence type="ECO:0008006" key="3">
    <source>
        <dbReference type="Google" id="ProtNLM"/>
    </source>
</evidence>
<protein>
    <recommendedName>
        <fullName evidence="3">DUF721 domain-containing protein</fullName>
    </recommendedName>
</protein>
<dbReference type="STRING" id="596151.DesfrDRAFT_0743"/>
<dbReference type="EMBL" id="AECZ01000003">
    <property type="protein sequence ID" value="EFL52637.1"/>
    <property type="molecule type" value="Genomic_DNA"/>
</dbReference>
<sequence>MLHRLSEAIDRFVADKEAALRRAFVETCRRWETIVGPETAELVRPLGHRRRELLLGATDPVAMQEMLFAAPEILSLVNAALGQEAFDKVRFDLLGSQISLDALRGVPPRFSTPLPTRPESLGRLLGTFDPESPVGRCYAKYVAYFEAGPKPSGKTRRGGRTKAGGAA</sequence>
<dbReference type="AlphaFoldDB" id="E1JT04"/>
<evidence type="ECO:0000313" key="2">
    <source>
        <dbReference type="Proteomes" id="UP000006250"/>
    </source>
</evidence>
<dbReference type="OrthoDB" id="5471833at2"/>
<gene>
    <name evidence="1" type="ORF">DesfrDRAFT_0743</name>
</gene>
<dbReference type="Proteomes" id="UP000006250">
    <property type="component" value="Unassembled WGS sequence"/>
</dbReference>